<dbReference type="EMBL" id="CAEZSP010000043">
    <property type="protein sequence ID" value="CAB4546507.1"/>
    <property type="molecule type" value="Genomic_DNA"/>
</dbReference>
<gene>
    <name evidence="1" type="ORF">UFOPK1440_00823</name>
</gene>
<evidence type="ECO:0000313" key="1">
    <source>
        <dbReference type="EMBL" id="CAB4546507.1"/>
    </source>
</evidence>
<protein>
    <submittedName>
        <fullName evidence="1">Unannotated protein</fullName>
    </submittedName>
</protein>
<proteinExistence type="predicted"/>
<dbReference type="AlphaFoldDB" id="A0A6J6C690"/>
<name>A0A6J6C690_9ZZZZ</name>
<organism evidence="1">
    <name type="scientific">freshwater metagenome</name>
    <dbReference type="NCBI Taxonomy" id="449393"/>
    <lineage>
        <taxon>unclassified sequences</taxon>
        <taxon>metagenomes</taxon>
        <taxon>ecological metagenomes</taxon>
    </lineage>
</organism>
<sequence length="123" mass="13618">MPPRAREDLPHYGTRIRGDERVGRAQGRGCRDNSQQQLLLRAHSMRLGIDNDLVGCVDGRHACVTMNDALAGGHLRTLIVRAMALADGTFCAAPIVRMSREPRPQFRRVLHESLATAHVLGEQ</sequence>
<reference evidence="1" key="1">
    <citation type="submission" date="2020-05" db="EMBL/GenBank/DDBJ databases">
        <authorList>
            <person name="Chiriac C."/>
            <person name="Salcher M."/>
            <person name="Ghai R."/>
            <person name="Kavagutti S V."/>
        </authorList>
    </citation>
    <scope>NUCLEOTIDE SEQUENCE</scope>
</reference>
<accession>A0A6J6C690</accession>